<evidence type="ECO:0008006" key="3">
    <source>
        <dbReference type="Google" id="ProtNLM"/>
    </source>
</evidence>
<reference evidence="1 2" key="1">
    <citation type="submission" date="2022-03" db="EMBL/GenBank/DDBJ databases">
        <title>Sinomonas sp. isolated from a soil.</title>
        <authorList>
            <person name="Han J."/>
            <person name="Kim D.-U."/>
        </authorList>
    </citation>
    <scope>NUCLEOTIDE SEQUENCE [LARGE SCALE GENOMIC DNA]</scope>
    <source>
        <strain evidence="1 2">5-5</strain>
    </source>
</reference>
<proteinExistence type="predicted"/>
<organism evidence="1 2">
    <name type="scientific">Sinomonas terrae</name>
    <dbReference type="NCBI Taxonomy" id="2908838"/>
    <lineage>
        <taxon>Bacteria</taxon>
        <taxon>Bacillati</taxon>
        <taxon>Actinomycetota</taxon>
        <taxon>Actinomycetes</taxon>
        <taxon>Micrococcales</taxon>
        <taxon>Micrococcaceae</taxon>
        <taxon>Sinomonas</taxon>
    </lineage>
</organism>
<accession>A0ABS9U255</accession>
<dbReference type="Gene3D" id="1.10.1660.10">
    <property type="match status" value="1"/>
</dbReference>
<dbReference type="RefSeq" id="WP_241054281.1">
    <property type="nucleotide sequence ID" value="NZ_JAKZBV010000001.1"/>
</dbReference>
<protein>
    <recommendedName>
        <fullName evidence="3">Transcriptional regulator</fullName>
    </recommendedName>
</protein>
<dbReference type="Proteomes" id="UP001202922">
    <property type="component" value="Unassembled WGS sequence"/>
</dbReference>
<dbReference type="SUPFAM" id="SSF46955">
    <property type="entry name" value="Putative DNA-binding domain"/>
    <property type="match status" value="1"/>
</dbReference>
<evidence type="ECO:0000313" key="1">
    <source>
        <dbReference type="EMBL" id="MCH6470761.1"/>
    </source>
</evidence>
<evidence type="ECO:0000313" key="2">
    <source>
        <dbReference type="Proteomes" id="UP001202922"/>
    </source>
</evidence>
<dbReference type="InterPro" id="IPR009061">
    <property type="entry name" value="DNA-bd_dom_put_sf"/>
</dbReference>
<gene>
    <name evidence="1" type="ORF">L0M17_12375</name>
</gene>
<keyword evidence="2" id="KW-1185">Reference proteome</keyword>
<comment type="caution">
    <text evidence="1">The sequence shown here is derived from an EMBL/GenBank/DDBJ whole genome shotgun (WGS) entry which is preliminary data.</text>
</comment>
<sequence>MDLIDGIARLAATGMSIPAMREYLDHRLDGAAGAAQERALLIDQQELLEQEAHRVRLRQEYVDLKIAYWQAVEKGDEAGAVEIADRARLAATSMRQSIEETTE</sequence>
<name>A0ABS9U255_9MICC</name>
<dbReference type="EMBL" id="JAKZBV010000001">
    <property type="protein sequence ID" value="MCH6470761.1"/>
    <property type="molecule type" value="Genomic_DNA"/>
</dbReference>